<dbReference type="AlphaFoldDB" id="L2GMY3"/>
<keyword evidence="3" id="KW-1185">Reference proteome</keyword>
<dbReference type="InParanoid" id="L2GMY3"/>
<feature type="coiled-coil region" evidence="1">
    <location>
        <begin position="136"/>
        <end position="173"/>
    </location>
</feature>
<evidence type="ECO:0000313" key="3">
    <source>
        <dbReference type="Proteomes" id="UP000011082"/>
    </source>
</evidence>
<dbReference type="InterPro" id="IPR032675">
    <property type="entry name" value="LRR_dom_sf"/>
</dbReference>
<name>L2GMY3_VITCO</name>
<evidence type="ECO:0000313" key="2">
    <source>
        <dbReference type="EMBL" id="ELA42181.1"/>
    </source>
</evidence>
<sequence>MYIPLIVAALTILPPIYYLFRRDSENGAYSTFETIKIPSDIAQRNSIVYSDQTVLSPSTFVMQDVNPKYYSQRSIEQAKPCRIIEYPSSECLDPIDREIALLRTEVKQERQSLGEARGQLGDIVETTRNLPEDKILIEGMEIIKRTEKRIKQAEETLEKLEELTEDKIELQVANNGVLSDFIIDYPRQFEVFLEMGGREVYEQIFDMVIASYNEERRTLYVGCKDHIVDIAAISCFNLHKLDKATVPDTETIFKPVIDTLKQNREEKQPGAFKLSIIDFSKFKLRYLPICALKFFTTAFELNIANTGIRTGFEELSEIETLSLITIDYEQSKSFDFKTLENKEVQIVHTNELKTISPENVAGQKEGEVAMKKQPTTGIKETREGLTDDGLPIENTIVEGSKWIHSYPKRFDEFLKLGPRADCEKLVCKVYESTIDENVKRQYELYKKQIVDLMLISVFNLKRCAYVSEEQKDAILKEAANTFRQMLESSIFDIKEYAHVVLSNFDFHYLPFGALKFFHYLKILNLRNTGIKKDFEKLCYFEGLETIGISKDQLGCDFDKLEEKNINIILDMPDVYG</sequence>
<dbReference type="VEuPathDB" id="MicrosporidiaDB:VICG_00824"/>
<dbReference type="Proteomes" id="UP000011082">
    <property type="component" value="Unassembled WGS sequence"/>
</dbReference>
<dbReference type="Gene3D" id="3.80.10.10">
    <property type="entry name" value="Ribonuclease Inhibitor"/>
    <property type="match status" value="1"/>
</dbReference>
<dbReference type="HOGENOM" id="CLU_473430_0_0_1"/>
<reference evidence="3" key="1">
    <citation type="submission" date="2011-05" db="EMBL/GenBank/DDBJ databases">
        <title>The genome sequence of Vittaforma corneae strain ATCC 50505.</title>
        <authorList>
            <consortium name="The Broad Institute Genome Sequencing Platform"/>
            <person name="Cuomo C."/>
            <person name="Didier E."/>
            <person name="Bowers L."/>
            <person name="Young S.K."/>
            <person name="Zeng Q."/>
            <person name="Gargeya S."/>
            <person name="Fitzgerald M."/>
            <person name="Haas B."/>
            <person name="Abouelleil A."/>
            <person name="Alvarado L."/>
            <person name="Arachchi H.M."/>
            <person name="Berlin A."/>
            <person name="Chapman S.B."/>
            <person name="Gearin G."/>
            <person name="Goldberg J."/>
            <person name="Griggs A."/>
            <person name="Gujja S."/>
            <person name="Hansen M."/>
            <person name="Heiman D."/>
            <person name="Howarth C."/>
            <person name="Larimer J."/>
            <person name="Lui A."/>
            <person name="MacDonald P.J.P."/>
            <person name="McCowen C."/>
            <person name="Montmayeur A."/>
            <person name="Murphy C."/>
            <person name="Neiman D."/>
            <person name="Pearson M."/>
            <person name="Priest M."/>
            <person name="Roberts A."/>
            <person name="Saif S."/>
            <person name="Shea T."/>
            <person name="Sisk P."/>
            <person name="Stolte C."/>
            <person name="Sykes S."/>
            <person name="Wortman J."/>
            <person name="Nusbaum C."/>
            <person name="Birren B."/>
        </authorList>
    </citation>
    <scope>NUCLEOTIDE SEQUENCE [LARGE SCALE GENOMIC DNA]</scope>
    <source>
        <strain evidence="3">ATCC 50505</strain>
    </source>
</reference>
<proteinExistence type="predicted"/>
<organism evidence="2 3">
    <name type="scientific">Vittaforma corneae (strain ATCC 50505)</name>
    <name type="common">Microsporidian parasite</name>
    <name type="synonym">Nosema corneum</name>
    <dbReference type="NCBI Taxonomy" id="993615"/>
    <lineage>
        <taxon>Eukaryota</taxon>
        <taxon>Fungi</taxon>
        <taxon>Fungi incertae sedis</taxon>
        <taxon>Microsporidia</taxon>
        <taxon>Nosematidae</taxon>
        <taxon>Vittaforma</taxon>
    </lineage>
</organism>
<accession>L2GMY3</accession>
<evidence type="ECO:0000256" key="1">
    <source>
        <dbReference type="SAM" id="Coils"/>
    </source>
</evidence>
<keyword evidence="1" id="KW-0175">Coiled coil</keyword>
<gene>
    <name evidence="2" type="ORF">VICG_00824</name>
</gene>
<dbReference type="RefSeq" id="XP_007604273.1">
    <property type="nucleotide sequence ID" value="XM_007604211.1"/>
</dbReference>
<dbReference type="EMBL" id="JH370134">
    <property type="protein sequence ID" value="ELA42181.1"/>
    <property type="molecule type" value="Genomic_DNA"/>
</dbReference>
<protein>
    <submittedName>
        <fullName evidence="2">Uncharacterized protein</fullName>
    </submittedName>
</protein>
<dbReference type="GeneID" id="19881538"/>